<dbReference type="NCBIfam" id="TIGR01536">
    <property type="entry name" value="asn_synth_AEB"/>
    <property type="match status" value="1"/>
</dbReference>
<protein>
    <recommendedName>
        <fullName evidence="3">asparagine synthase (glutamine-hydrolyzing)</fullName>
        <ecNumber evidence="3">6.3.5.4</ecNumber>
    </recommendedName>
</protein>
<dbReference type="CDD" id="cd00712">
    <property type="entry name" value="AsnB"/>
    <property type="match status" value="1"/>
</dbReference>
<comment type="caution">
    <text evidence="12">The sequence shown here is derived from an EMBL/GenBank/DDBJ whole genome shotgun (WGS) entry which is preliminary data.</text>
</comment>
<dbReference type="InterPro" id="IPR033738">
    <property type="entry name" value="AsnB_N"/>
</dbReference>
<dbReference type="CDD" id="cd01991">
    <property type="entry name" value="Asn_synthase_B_C"/>
    <property type="match status" value="1"/>
</dbReference>
<dbReference type="PROSITE" id="PS51278">
    <property type="entry name" value="GATASE_TYPE_2"/>
    <property type="match status" value="1"/>
</dbReference>
<feature type="binding site" evidence="9">
    <location>
        <position position="97"/>
    </location>
    <ligand>
        <name>L-glutamine</name>
        <dbReference type="ChEBI" id="CHEBI:58359"/>
    </ligand>
</feature>
<dbReference type="SUPFAM" id="SSF52402">
    <property type="entry name" value="Adenine nucleotide alpha hydrolases-like"/>
    <property type="match status" value="1"/>
</dbReference>
<comment type="catalytic activity">
    <reaction evidence="7">
        <text>L-aspartate + L-glutamine + ATP + H2O = L-asparagine + L-glutamate + AMP + diphosphate + H(+)</text>
        <dbReference type="Rhea" id="RHEA:12228"/>
        <dbReference type="ChEBI" id="CHEBI:15377"/>
        <dbReference type="ChEBI" id="CHEBI:15378"/>
        <dbReference type="ChEBI" id="CHEBI:29985"/>
        <dbReference type="ChEBI" id="CHEBI:29991"/>
        <dbReference type="ChEBI" id="CHEBI:30616"/>
        <dbReference type="ChEBI" id="CHEBI:33019"/>
        <dbReference type="ChEBI" id="CHEBI:58048"/>
        <dbReference type="ChEBI" id="CHEBI:58359"/>
        <dbReference type="ChEBI" id="CHEBI:456215"/>
        <dbReference type="EC" id="6.3.5.4"/>
    </reaction>
</comment>
<dbReference type="GO" id="GO:0006529">
    <property type="term" value="P:asparagine biosynthetic process"/>
    <property type="evidence" value="ECO:0007669"/>
    <property type="project" value="UniProtKB-KW"/>
</dbReference>
<feature type="binding site" evidence="9">
    <location>
        <position position="259"/>
    </location>
    <ligand>
        <name>ATP</name>
        <dbReference type="ChEBI" id="CHEBI:30616"/>
    </ligand>
</feature>
<dbReference type="GO" id="GO:0005524">
    <property type="term" value="F:ATP binding"/>
    <property type="evidence" value="ECO:0007669"/>
    <property type="project" value="UniProtKB-KW"/>
</dbReference>
<dbReference type="GO" id="GO:0005829">
    <property type="term" value="C:cytosol"/>
    <property type="evidence" value="ECO:0007669"/>
    <property type="project" value="TreeGrafter"/>
</dbReference>
<dbReference type="EMBL" id="PCTT01000044">
    <property type="protein sequence ID" value="PIP86860.1"/>
    <property type="molecule type" value="Genomic_DNA"/>
</dbReference>
<dbReference type="Gene3D" id="3.60.20.10">
    <property type="entry name" value="Glutamine Phosphoribosylpyrophosphate, subunit 1, domain 1"/>
    <property type="match status" value="1"/>
</dbReference>
<dbReference type="Proteomes" id="UP000231143">
    <property type="component" value="Unassembled WGS sequence"/>
</dbReference>
<evidence type="ECO:0000256" key="7">
    <source>
        <dbReference type="ARBA" id="ARBA00048741"/>
    </source>
</evidence>
<keyword evidence="6 8" id="KW-0315">Glutamine amidotransferase</keyword>
<evidence type="ECO:0000256" key="6">
    <source>
        <dbReference type="ARBA" id="ARBA00022962"/>
    </source>
</evidence>
<dbReference type="InterPro" id="IPR006426">
    <property type="entry name" value="Asn_synth_AEB"/>
</dbReference>
<dbReference type="Pfam" id="PF13537">
    <property type="entry name" value="GATase_7"/>
    <property type="match status" value="1"/>
</dbReference>
<evidence type="ECO:0000256" key="2">
    <source>
        <dbReference type="ARBA" id="ARBA00005752"/>
    </source>
</evidence>
<evidence type="ECO:0000256" key="1">
    <source>
        <dbReference type="ARBA" id="ARBA00005187"/>
    </source>
</evidence>
<dbReference type="InterPro" id="IPR014729">
    <property type="entry name" value="Rossmann-like_a/b/a_fold"/>
</dbReference>
<comment type="similarity">
    <text evidence="2">Belongs to the asparagine synthetase family.</text>
</comment>
<sequence length="584" mass="67564">MCGIAGIIYKEKNVVGENGVQDMLSTLNKRGPDESGVFCDKQCVLGQTRLSIIDINSGHQPMVDEELSITFNGEIYNFKELKRDLEEKGHKFNTQSDTEVILKTYMEYGNKTPEHLDGMFAFAIWDSAKEELFMARDRFGKKPLYYTFVDGNFVFASEIKAIFKNGLIEKDKINTSAIDDYLHFGYIVPDKTIYQNIHTLLPAHYGVIKDGLIETNRYWNLEKKELDVTFEEAKAKIKSLLERAVEKRMLASDVEIGSLLSGGVDSTLVSYLAQKHLSQPLKTFSVGYEGYRNELPFARTASEKIGTDHHELPISYDVINELEKIISYMDEPHADSSNFPQHLISKMTAEHVKVVLTGDGADELFMGYGWYQQKWHMPRWRVDWKILNPFQAHQRAITIFRKYSRNKLIKTHKKIDSSFIKKIIGSLSDSFYKINIFDLSVYLPAQLLTKIDRTSMMHGLEARAPFLDTELAEYVYNLPNEFKISKTENKIILKEILAEIFPKEFVYRKKQGFGAPVQEWLKEKKMIDLVNKTLEGDNPMYNFIDKKTTLTVRDNFYKNKRNHAQKLWLLLSLGLWFEKHSGTY</sequence>
<name>A0A2H0DZ57_9BACT</name>
<keyword evidence="5 9" id="KW-0067">ATP-binding</keyword>
<comment type="pathway">
    <text evidence="1">Amino-acid biosynthesis; L-asparagine biosynthesis; L-asparagine from L-aspartate (L-Gln route): step 1/1.</text>
</comment>
<dbReference type="EC" id="6.3.5.4" evidence="3"/>
<evidence type="ECO:0000256" key="9">
    <source>
        <dbReference type="PIRSR" id="PIRSR001589-2"/>
    </source>
</evidence>
<feature type="binding site" evidence="9">
    <location>
        <position position="286"/>
    </location>
    <ligand>
        <name>ATP</name>
        <dbReference type="ChEBI" id="CHEBI:30616"/>
    </ligand>
</feature>
<evidence type="ECO:0000256" key="8">
    <source>
        <dbReference type="PIRSR" id="PIRSR001589-1"/>
    </source>
</evidence>
<dbReference type="Pfam" id="PF00733">
    <property type="entry name" value="Asn_synthase"/>
    <property type="match status" value="1"/>
</dbReference>
<dbReference type="InterPro" id="IPR051786">
    <property type="entry name" value="ASN_synthetase/amidase"/>
</dbReference>
<dbReference type="PANTHER" id="PTHR43284:SF1">
    <property type="entry name" value="ASPARAGINE SYNTHETASE"/>
    <property type="match status" value="1"/>
</dbReference>
<keyword evidence="8" id="KW-0061">Asparagine biosynthesis</keyword>
<keyword evidence="4 9" id="KW-0547">Nucleotide-binding</keyword>
<gene>
    <name evidence="12" type="primary">asnB</name>
    <name evidence="12" type="ORF">COW81_03285</name>
</gene>
<evidence type="ECO:0000313" key="13">
    <source>
        <dbReference type="Proteomes" id="UP000231143"/>
    </source>
</evidence>
<dbReference type="InterPro" id="IPR017932">
    <property type="entry name" value="GATase_2_dom"/>
</dbReference>
<organism evidence="12 13">
    <name type="scientific">Candidatus Campbellbacteria bacterium CG22_combo_CG10-13_8_21_14_all_36_13</name>
    <dbReference type="NCBI Taxonomy" id="1974529"/>
    <lineage>
        <taxon>Bacteria</taxon>
        <taxon>Candidatus Campbelliibacteriota</taxon>
    </lineage>
</organism>
<dbReference type="PANTHER" id="PTHR43284">
    <property type="entry name" value="ASPARAGINE SYNTHETASE (GLUTAMINE-HYDROLYZING)"/>
    <property type="match status" value="1"/>
</dbReference>
<evidence type="ECO:0000259" key="11">
    <source>
        <dbReference type="PROSITE" id="PS51278"/>
    </source>
</evidence>
<evidence type="ECO:0000256" key="3">
    <source>
        <dbReference type="ARBA" id="ARBA00012737"/>
    </source>
</evidence>
<keyword evidence="8" id="KW-0028">Amino-acid biosynthesis</keyword>
<evidence type="ECO:0000256" key="10">
    <source>
        <dbReference type="PIRSR" id="PIRSR001589-3"/>
    </source>
</evidence>
<evidence type="ECO:0000313" key="12">
    <source>
        <dbReference type="EMBL" id="PIP86860.1"/>
    </source>
</evidence>
<evidence type="ECO:0000256" key="5">
    <source>
        <dbReference type="ARBA" id="ARBA00022840"/>
    </source>
</evidence>
<dbReference type="AlphaFoldDB" id="A0A2H0DZ57"/>
<accession>A0A2H0DZ57</accession>
<dbReference type="SUPFAM" id="SSF56235">
    <property type="entry name" value="N-terminal nucleophile aminohydrolases (Ntn hydrolases)"/>
    <property type="match status" value="1"/>
</dbReference>
<dbReference type="Gene3D" id="3.40.50.620">
    <property type="entry name" value="HUPs"/>
    <property type="match status" value="1"/>
</dbReference>
<reference evidence="12 13" key="1">
    <citation type="submission" date="2017-09" db="EMBL/GenBank/DDBJ databases">
        <title>Depth-based differentiation of microbial function through sediment-hosted aquifers and enrichment of novel symbionts in the deep terrestrial subsurface.</title>
        <authorList>
            <person name="Probst A.J."/>
            <person name="Ladd B."/>
            <person name="Jarett J.K."/>
            <person name="Geller-Mcgrath D.E."/>
            <person name="Sieber C.M."/>
            <person name="Emerson J.B."/>
            <person name="Anantharaman K."/>
            <person name="Thomas B.C."/>
            <person name="Malmstrom R."/>
            <person name="Stieglmeier M."/>
            <person name="Klingl A."/>
            <person name="Woyke T."/>
            <person name="Ryan C.M."/>
            <person name="Banfield J.F."/>
        </authorList>
    </citation>
    <scope>NUCLEOTIDE SEQUENCE [LARGE SCALE GENOMIC DNA]</scope>
    <source>
        <strain evidence="12">CG22_combo_CG10-13_8_21_14_all_36_13</strain>
    </source>
</reference>
<dbReference type="InterPro" id="IPR029055">
    <property type="entry name" value="Ntn_hydrolases_N"/>
</dbReference>
<evidence type="ECO:0000256" key="4">
    <source>
        <dbReference type="ARBA" id="ARBA00022741"/>
    </source>
</evidence>
<feature type="active site" description="For GATase activity" evidence="8">
    <location>
        <position position="2"/>
    </location>
</feature>
<dbReference type="PIRSF" id="PIRSF001589">
    <property type="entry name" value="Asn_synthetase_glu-h"/>
    <property type="match status" value="1"/>
</dbReference>
<feature type="domain" description="Glutamine amidotransferase type-2" evidence="11">
    <location>
        <begin position="2"/>
        <end position="211"/>
    </location>
</feature>
<feature type="site" description="Important for beta-aspartyl-AMP intermediate formation" evidence="10">
    <location>
        <position position="359"/>
    </location>
</feature>
<dbReference type="InterPro" id="IPR001962">
    <property type="entry name" value="Asn_synthase"/>
</dbReference>
<proteinExistence type="inferred from homology"/>
<dbReference type="GO" id="GO:0004066">
    <property type="term" value="F:asparagine synthase (glutamine-hydrolyzing) activity"/>
    <property type="evidence" value="ECO:0007669"/>
    <property type="project" value="UniProtKB-EC"/>
</dbReference>